<dbReference type="GO" id="GO:0016020">
    <property type="term" value="C:membrane"/>
    <property type="evidence" value="ECO:0007669"/>
    <property type="project" value="UniProtKB-SubCell"/>
</dbReference>
<dbReference type="InterPro" id="IPR005804">
    <property type="entry name" value="FA_desaturase_dom"/>
</dbReference>
<dbReference type="GO" id="GO:0016717">
    <property type="term" value="F:oxidoreductase activity, acting on paired donors, with oxidation of a pair of donors resulting in the reduction of molecular oxygen to two molecules of water"/>
    <property type="evidence" value="ECO:0007669"/>
    <property type="project" value="InterPro"/>
</dbReference>
<organism evidence="14 15">
    <name type="scientific">Catalinimonas alkaloidigena</name>
    <dbReference type="NCBI Taxonomy" id="1075417"/>
    <lineage>
        <taxon>Bacteria</taxon>
        <taxon>Pseudomonadati</taxon>
        <taxon>Bacteroidota</taxon>
        <taxon>Cytophagia</taxon>
        <taxon>Cytophagales</taxon>
        <taxon>Catalimonadaceae</taxon>
        <taxon>Catalinimonas</taxon>
    </lineage>
</organism>
<dbReference type="EMBL" id="FNFO01000004">
    <property type="protein sequence ID" value="SDL04328.1"/>
    <property type="molecule type" value="Genomic_DNA"/>
</dbReference>
<keyword evidence="10 12" id="KW-0472">Membrane</keyword>
<evidence type="ECO:0000256" key="7">
    <source>
        <dbReference type="ARBA" id="ARBA00023002"/>
    </source>
</evidence>
<feature type="transmembrane region" description="Helical" evidence="12">
    <location>
        <begin position="102"/>
        <end position="123"/>
    </location>
</feature>
<keyword evidence="3" id="KW-0444">Lipid biosynthesis</keyword>
<dbReference type="CDD" id="cd03505">
    <property type="entry name" value="Delta9-FADS-like"/>
    <property type="match status" value="1"/>
</dbReference>
<keyword evidence="4 12" id="KW-0812">Transmembrane</keyword>
<evidence type="ECO:0000256" key="9">
    <source>
        <dbReference type="ARBA" id="ARBA00023098"/>
    </source>
</evidence>
<keyword evidence="15" id="KW-1185">Reference proteome</keyword>
<keyword evidence="8" id="KW-0408">Iron</keyword>
<evidence type="ECO:0000256" key="10">
    <source>
        <dbReference type="ARBA" id="ARBA00023136"/>
    </source>
</evidence>
<reference evidence="14 15" key="1">
    <citation type="submission" date="2016-10" db="EMBL/GenBank/DDBJ databases">
        <authorList>
            <person name="de Groot N.N."/>
        </authorList>
    </citation>
    <scope>NUCLEOTIDE SEQUENCE [LARGE SCALE GENOMIC DNA]</scope>
    <source>
        <strain evidence="14 15">DSM 25186</strain>
    </source>
</reference>
<evidence type="ECO:0000259" key="13">
    <source>
        <dbReference type="Pfam" id="PF00487"/>
    </source>
</evidence>
<keyword evidence="11" id="KW-0275">Fatty acid biosynthesis</keyword>
<evidence type="ECO:0000256" key="12">
    <source>
        <dbReference type="SAM" id="Phobius"/>
    </source>
</evidence>
<proteinExistence type="inferred from homology"/>
<keyword evidence="6 12" id="KW-1133">Transmembrane helix</keyword>
<accession>A0A1G9GUJ9</accession>
<evidence type="ECO:0000256" key="8">
    <source>
        <dbReference type="ARBA" id="ARBA00023004"/>
    </source>
</evidence>
<protein>
    <submittedName>
        <fullName evidence="14">Stearoyl-CoA desaturase (Delta-9 desaturase)</fullName>
    </submittedName>
</protein>
<dbReference type="Pfam" id="PF00487">
    <property type="entry name" value="FA_desaturase"/>
    <property type="match status" value="1"/>
</dbReference>
<evidence type="ECO:0000313" key="14">
    <source>
        <dbReference type="EMBL" id="SDL04328.1"/>
    </source>
</evidence>
<feature type="domain" description="Fatty acid desaturase" evidence="13">
    <location>
        <begin position="4"/>
        <end position="202"/>
    </location>
</feature>
<comment type="similarity">
    <text evidence="2">Belongs to the fatty acid desaturase type 2 family.</text>
</comment>
<keyword evidence="5" id="KW-0276">Fatty acid metabolism</keyword>
<keyword evidence="7" id="KW-0560">Oxidoreductase</keyword>
<keyword evidence="9" id="KW-0443">Lipid metabolism</keyword>
<dbReference type="AlphaFoldDB" id="A0A1G9GUJ9"/>
<sequence length="228" mass="27144">MFTMNKFWERFFYMFTYITQGSSYLSPRGYAILHRMHHAYSDTELDPHSPHHSNNLFDMMWKTKKMYSDFAHERVEVPVQFDKNYPVWNFVERLGESWGSRIAWGTAYVLFYVAFVPASMWYLYLLLPIHFLMGPVHGAIVNWAGHMYGYQNFDNQDKSKNSLVLDFLMMGELFQNNHHKLPKRMNFAVKWWELDPTYPVIKVLSWMRIIRPQTATAGQVTGDFRQAV</sequence>
<evidence type="ECO:0000256" key="5">
    <source>
        <dbReference type="ARBA" id="ARBA00022832"/>
    </source>
</evidence>
<dbReference type="InterPro" id="IPR015876">
    <property type="entry name" value="Acyl-CoA_DS"/>
</dbReference>
<dbReference type="GO" id="GO:0006633">
    <property type="term" value="P:fatty acid biosynthetic process"/>
    <property type="evidence" value="ECO:0007669"/>
    <property type="project" value="UniProtKB-KW"/>
</dbReference>
<dbReference type="Proteomes" id="UP000198510">
    <property type="component" value="Unassembled WGS sequence"/>
</dbReference>
<evidence type="ECO:0000313" key="15">
    <source>
        <dbReference type="Proteomes" id="UP000198510"/>
    </source>
</evidence>
<evidence type="ECO:0000256" key="1">
    <source>
        <dbReference type="ARBA" id="ARBA00004141"/>
    </source>
</evidence>
<name>A0A1G9GUJ9_9BACT</name>
<evidence type="ECO:0000256" key="6">
    <source>
        <dbReference type="ARBA" id="ARBA00022989"/>
    </source>
</evidence>
<dbReference type="STRING" id="1075417.SAMN05421823_104222"/>
<dbReference type="PANTHER" id="PTHR11351">
    <property type="entry name" value="ACYL-COA DESATURASE"/>
    <property type="match status" value="1"/>
</dbReference>
<dbReference type="PANTHER" id="PTHR11351:SF31">
    <property type="entry name" value="DESATURASE 1, ISOFORM A-RELATED"/>
    <property type="match status" value="1"/>
</dbReference>
<evidence type="ECO:0000256" key="11">
    <source>
        <dbReference type="ARBA" id="ARBA00023160"/>
    </source>
</evidence>
<evidence type="ECO:0000256" key="4">
    <source>
        <dbReference type="ARBA" id="ARBA00022692"/>
    </source>
</evidence>
<evidence type="ECO:0000256" key="2">
    <source>
        <dbReference type="ARBA" id="ARBA00008749"/>
    </source>
</evidence>
<gene>
    <name evidence="14" type="ORF">SAMN05421823_104222</name>
</gene>
<evidence type="ECO:0000256" key="3">
    <source>
        <dbReference type="ARBA" id="ARBA00022516"/>
    </source>
</evidence>
<comment type="subcellular location">
    <subcellularLocation>
        <location evidence="1">Membrane</location>
        <topology evidence="1">Multi-pass membrane protein</topology>
    </subcellularLocation>
</comment>